<reference evidence="9" key="4">
    <citation type="submission" date="2025-09" db="UniProtKB">
        <authorList>
            <consortium name="Ensembl"/>
        </authorList>
    </citation>
    <scope>IDENTIFICATION</scope>
</reference>
<keyword evidence="4" id="KW-0496">Mitochondrion</keyword>
<dbReference type="Ensembl" id="ENSCINT00000009926.3">
    <property type="protein sequence ID" value="ENSCINP00000009926.3"/>
    <property type="gene ID" value="ENSCING00000004797.3"/>
</dbReference>
<dbReference type="SMART" id="SM00916">
    <property type="entry name" value="L51_S25_CI-B8"/>
    <property type="match status" value="1"/>
</dbReference>
<organism evidence="9 10">
    <name type="scientific">Ciona intestinalis</name>
    <name type="common">Transparent sea squirt</name>
    <name type="synonym">Ascidia intestinalis</name>
    <dbReference type="NCBI Taxonomy" id="7719"/>
    <lineage>
        <taxon>Eukaryota</taxon>
        <taxon>Metazoa</taxon>
        <taxon>Chordata</taxon>
        <taxon>Tunicata</taxon>
        <taxon>Ascidiacea</taxon>
        <taxon>Phlebobranchia</taxon>
        <taxon>Cionidae</taxon>
        <taxon>Ciona</taxon>
    </lineage>
</organism>
<evidence type="ECO:0000256" key="7">
    <source>
        <dbReference type="ARBA" id="ARBA00035369"/>
    </source>
</evidence>
<comment type="similarity">
    <text evidence="2">Belongs to the mitochondrion-specific ribosomal protein mS25 family.</text>
</comment>
<dbReference type="GeneTree" id="ENSGT00640000091558"/>
<dbReference type="GO" id="GO:0005840">
    <property type="term" value="C:ribosome"/>
    <property type="evidence" value="ECO:0007669"/>
    <property type="project" value="UniProtKB-KW"/>
</dbReference>
<dbReference type="AlphaFoldDB" id="F6REV8"/>
<dbReference type="Pfam" id="PF05047">
    <property type="entry name" value="L51_S25_CI-B8"/>
    <property type="match status" value="1"/>
</dbReference>
<evidence type="ECO:0000256" key="2">
    <source>
        <dbReference type="ARBA" id="ARBA00008046"/>
    </source>
</evidence>
<evidence type="ECO:0000256" key="3">
    <source>
        <dbReference type="ARBA" id="ARBA00022980"/>
    </source>
</evidence>
<evidence type="ECO:0000256" key="4">
    <source>
        <dbReference type="ARBA" id="ARBA00023128"/>
    </source>
</evidence>
<dbReference type="OMA" id="QCICELY"/>
<dbReference type="Gene3D" id="3.40.30.10">
    <property type="entry name" value="Glutaredoxin"/>
    <property type="match status" value="1"/>
</dbReference>
<keyword evidence="10" id="KW-1185">Reference proteome</keyword>
<dbReference type="FunCoup" id="F6REV8">
    <property type="interactions" value="392"/>
</dbReference>
<keyword evidence="3" id="KW-0689">Ribosomal protein</keyword>
<evidence type="ECO:0000313" key="10">
    <source>
        <dbReference type="Proteomes" id="UP000008144"/>
    </source>
</evidence>
<dbReference type="GO" id="GO:1990904">
    <property type="term" value="C:ribonucleoprotein complex"/>
    <property type="evidence" value="ECO:0007669"/>
    <property type="project" value="UniProtKB-KW"/>
</dbReference>
<dbReference type="GO" id="GO:0005739">
    <property type="term" value="C:mitochondrion"/>
    <property type="evidence" value="ECO:0000318"/>
    <property type="project" value="GO_Central"/>
</dbReference>
<dbReference type="GO" id="GO:0003735">
    <property type="term" value="F:structural constituent of ribosome"/>
    <property type="evidence" value="ECO:0000318"/>
    <property type="project" value="GO_Central"/>
</dbReference>
<proteinExistence type="inferred from homology"/>
<reference evidence="9" key="2">
    <citation type="journal article" date="2008" name="Genome Biol.">
        <title>Improved genome assembly and evidence-based global gene model set for the chordate Ciona intestinalis: new insight into intron and operon populations.</title>
        <authorList>
            <person name="Satou Y."/>
            <person name="Mineta K."/>
            <person name="Ogasawara M."/>
            <person name="Sasakura Y."/>
            <person name="Shoguchi E."/>
            <person name="Ueno K."/>
            <person name="Yamada L."/>
            <person name="Matsumoto J."/>
            <person name="Wasserscheid J."/>
            <person name="Dewar K."/>
            <person name="Wiley G.B."/>
            <person name="Macmil S.L."/>
            <person name="Roe B.A."/>
            <person name="Zeller R.W."/>
            <person name="Hastings K.E."/>
            <person name="Lemaire P."/>
            <person name="Lindquist E."/>
            <person name="Endo T."/>
            <person name="Hotta K."/>
            <person name="Inaba K."/>
        </authorList>
    </citation>
    <scope>NUCLEOTIDE SEQUENCE [LARGE SCALE GENOMIC DNA]</scope>
    <source>
        <strain evidence="9">wild type</strain>
    </source>
</reference>
<evidence type="ECO:0000256" key="5">
    <source>
        <dbReference type="ARBA" id="ARBA00023274"/>
    </source>
</evidence>
<protein>
    <recommendedName>
        <fullName evidence="6">Small ribosomal subunit protein mS25</fullName>
    </recommendedName>
    <alternativeName>
        <fullName evidence="7">28S ribosomal protein S25, mitochondrial</fullName>
    </alternativeName>
</protein>
<dbReference type="HOGENOM" id="CLU_1467700_0_0_1"/>
<evidence type="ECO:0000256" key="6">
    <source>
        <dbReference type="ARBA" id="ARBA00035139"/>
    </source>
</evidence>
<reference evidence="10" key="1">
    <citation type="journal article" date="2002" name="Science">
        <title>The draft genome of Ciona intestinalis: insights into chordate and vertebrate origins.</title>
        <authorList>
            <person name="Dehal P."/>
            <person name="Satou Y."/>
            <person name="Campbell R.K."/>
            <person name="Chapman J."/>
            <person name="Degnan B."/>
            <person name="De Tomaso A."/>
            <person name="Davidson B."/>
            <person name="Di Gregorio A."/>
            <person name="Gelpke M."/>
            <person name="Goodstein D.M."/>
            <person name="Harafuji N."/>
            <person name="Hastings K.E."/>
            <person name="Ho I."/>
            <person name="Hotta K."/>
            <person name="Huang W."/>
            <person name="Kawashima T."/>
            <person name="Lemaire P."/>
            <person name="Martinez D."/>
            <person name="Meinertzhagen I.A."/>
            <person name="Necula S."/>
            <person name="Nonaka M."/>
            <person name="Putnam N."/>
            <person name="Rash S."/>
            <person name="Saiga H."/>
            <person name="Satake M."/>
            <person name="Terry A."/>
            <person name="Yamada L."/>
            <person name="Wang H.G."/>
            <person name="Awazu S."/>
            <person name="Azumi K."/>
            <person name="Boore J."/>
            <person name="Branno M."/>
            <person name="Chin-Bow S."/>
            <person name="DeSantis R."/>
            <person name="Doyle S."/>
            <person name="Francino P."/>
            <person name="Keys D.N."/>
            <person name="Haga S."/>
            <person name="Hayashi H."/>
            <person name="Hino K."/>
            <person name="Imai K.S."/>
            <person name="Inaba K."/>
            <person name="Kano S."/>
            <person name="Kobayashi K."/>
            <person name="Kobayashi M."/>
            <person name="Lee B.I."/>
            <person name="Makabe K.W."/>
            <person name="Manohar C."/>
            <person name="Matassi G."/>
            <person name="Medina M."/>
            <person name="Mochizuki Y."/>
            <person name="Mount S."/>
            <person name="Morishita T."/>
            <person name="Miura S."/>
            <person name="Nakayama A."/>
            <person name="Nishizaka S."/>
            <person name="Nomoto H."/>
            <person name="Ohta F."/>
            <person name="Oishi K."/>
            <person name="Rigoutsos I."/>
            <person name="Sano M."/>
            <person name="Sasaki A."/>
            <person name="Sasakura Y."/>
            <person name="Shoguchi E."/>
            <person name="Shin-i T."/>
            <person name="Spagnuolo A."/>
            <person name="Stainier D."/>
            <person name="Suzuki M.M."/>
            <person name="Tassy O."/>
            <person name="Takatori N."/>
            <person name="Tokuoka M."/>
            <person name="Yagi K."/>
            <person name="Yoshizaki F."/>
            <person name="Wada S."/>
            <person name="Zhang C."/>
            <person name="Hyatt P.D."/>
            <person name="Larimer F."/>
            <person name="Detter C."/>
            <person name="Doggett N."/>
            <person name="Glavina T."/>
            <person name="Hawkins T."/>
            <person name="Richardson P."/>
            <person name="Lucas S."/>
            <person name="Kohara Y."/>
            <person name="Levine M."/>
            <person name="Satoh N."/>
            <person name="Rokhsar D.S."/>
        </authorList>
    </citation>
    <scope>NUCLEOTIDE SEQUENCE [LARGE SCALE GENOMIC DNA]</scope>
</reference>
<keyword evidence="5" id="KW-0687">Ribonucleoprotein</keyword>
<dbReference type="InterPro" id="IPR007741">
    <property type="entry name" value="Ribosomal_mL43/mS25/NADH_DH"/>
</dbReference>
<sequence length="184" mass="21179">MKGLMSGKHPIIKTKQYLDQGIVLRDGVKIMTMHYGNYESNYESHSGIRKVVELNLSQFQHKNPDVQILVIKDLTPSPFFTFFLENGERFYIDVEGKNQVEILSQIQKVIGKPKELIEKESIAAEANPANFGPEFNRKCICEVQGQLPCSFVDDVWPILERKELKKNINLNPKKYVFGMEDEDT</sequence>
<dbReference type="InParanoid" id="F6REV8"/>
<evidence type="ECO:0000259" key="8">
    <source>
        <dbReference type="SMART" id="SM00916"/>
    </source>
</evidence>
<dbReference type="PANTHER" id="PTHR13274">
    <property type="entry name" value="MITOCHONDRIAL RIBOSOMAL PROTEIN S25"/>
    <property type="match status" value="1"/>
</dbReference>
<dbReference type="InterPro" id="IPR036249">
    <property type="entry name" value="Thioredoxin-like_sf"/>
</dbReference>
<dbReference type="Proteomes" id="UP000008144">
    <property type="component" value="Chromosome 1"/>
</dbReference>
<dbReference type="SUPFAM" id="SSF52833">
    <property type="entry name" value="Thioredoxin-like"/>
    <property type="match status" value="1"/>
</dbReference>
<dbReference type="PANTHER" id="PTHR13274:SF2">
    <property type="entry name" value="SMALL RIBOSOMAL SUBUNIT PROTEIN MS25"/>
    <property type="match status" value="1"/>
</dbReference>
<accession>F6REV8</accession>
<comment type="subcellular location">
    <subcellularLocation>
        <location evidence="1">Mitochondrion</location>
    </subcellularLocation>
</comment>
<name>F6REV8_CIOIN</name>
<evidence type="ECO:0000256" key="1">
    <source>
        <dbReference type="ARBA" id="ARBA00004173"/>
    </source>
</evidence>
<dbReference type="STRING" id="7719.ENSCINP00000009926"/>
<dbReference type="InterPro" id="IPR040049">
    <property type="entry name" value="Ribosomal_mS25/mL61"/>
</dbReference>
<reference evidence="9" key="3">
    <citation type="submission" date="2025-08" db="UniProtKB">
        <authorList>
            <consortium name="Ensembl"/>
        </authorList>
    </citation>
    <scope>IDENTIFICATION</scope>
</reference>
<dbReference type="EMBL" id="EAAA01000071">
    <property type="status" value="NOT_ANNOTATED_CDS"/>
    <property type="molecule type" value="Genomic_DNA"/>
</dbReference>
<evidence type="ECO:0000313" key="9">
    <source>
        <dbReference type="Ensembl" id="ENSCINP00000009926.3"/>
    </source>
</evidence>
<feature type="domain" description="Ribosomal protein/NADH dehydrogenase" evidence="8">
    <location>
        <begin position="40"/>
        <end position="113"/>
    </location>
</feature>